<dbReference type="EMBL" id="PGTM01000213">
    <property type="protein sequence ID" value="PJF35068.1"/>
    <property type="molecule type" value="Genomic_DNA"/>
</dbReference>
<dbReference type="InterPro" id="IPR037147">
    <property type="entry name" value="Ribosomal_bL28_sf"/>
</dbReference>
<dbReference type="Gene3D" id="2.30.170.40">
    <property type="entry name" value="Ribosomal protein L28/L24"/>
    <property type="match status" value="1"/>
</dbReference>
<evidence type="ECO:0000256" key="2">
    <source>
        <dbReference type="ARBA" id="ARBA00022980"/>
    </source>
</evidence>
<evidence type="ECO:0000313" key="8">
    <source>
        <dbReference type="Proteomes" id="UP000229681"/>
    </source>
</evidence>
<evidence type="ECO:0000256" key="3">
    <source>
        <dbReference type="ARBA" id="ARBA00023274"/>
    </source>
</evidence>
<dbReference type="InterPro" id="IPR026569">
    <property type="entry name" value="Ribosomal_bL28"/>
</dbReference>
<evidence type="ECO:0000256" key="4">
    <source>
        <dbReference type="SAM" id="MobiDB-lite"/>
    </source>
</evidence>
<dbReference type="Proteomes" id="UP000228947">
    <property type="component" value="Unassembled WGS sequence"/>
</dbReference>
<accession>A0A2M8PBZ2</accession>
<feature type="compositionally biased region" description="Basic residues" evidence="4">
    <location>
        <begin position="1"/>
        <end position="16"/>
    </location>
</feature>
<dbReference type="GO" id="GO:0005840">
    <property type="term" value="C:ribosome"/>
    <property type="evidence" value="ECO:0007669"/>
    <property type="project" value="UniProtKB-KW"/>
</dbReference>
<dbReference type="PANTHER" id="PTHR39080:SF1">
    <property type="entry name" value="LARGE RIBOSOMAL SUBUNIT PROTEIN BL28A"/>
    <property type="match status" value="1"/>
</dbReference>
<accession>A0A2M8PZS0</accession>
<comment type="similarity">
    <text evidence="1">Belongs to the bacterial ribosomal protein bL28 family.</text>
</comment>
<sequence>MPKRKINHETRRKLARPSRVGNNVSFSQKKTKRLFRTNLQWATIEIDGRPVRVRLTARQIKALCKTK</sequence>
<organism evidence="6 7">
    <name type="scientific">Candidatus Thermofonsia Clade 1 bacterium</name>
    <dbReference type="NCBI Taxonomy" id="2364210"/>
    <lineage>
        <taxon>Bacteria</taxon>
        <taxon>Bacillati</taxon>
        <taxon>Chloroflexota</taxon>
        <taxon>Candidatus Thermofontia</taxon>
        <taxon>Candidatus Thermofonsia Clade 1</taxon>
    </lineage>
</organism>
<keyword evidence="3" id="KW-0687">Ribonucleoprotein</keyword>
<gene>
    <name evidence="5" type="ORF">CUN49_12450</name>
    <name evidence="6" type="ORF">CUN50_01945</name>
</gene>
<dbReference type="Pfam" id="PF00830">
    <property type="entry name" value="Ribosomal_L28"/>
    <property type="match status" value="1"/>
</dbReference>
<reference evidence="7 8" key="1">
    <citation type="submission" date="2017-11" db="EMBL/GenBank/DDBJ databases">
        <title>Evolution of Phototrophy in the Chloroflexi Phylum Driven by Horizontal Gene Transfer.</title>
        <authorList>
            <person name="Ward L.M."/>
            <person name="Hemp J."/>
            <person name="Shih P.M."/>
            <person name="Mcglynn S.E."/>
            <person name="Fischer W."/>
        </authorList>
    </citation>
    <scope>NUCLEOTIDE SEQUENCE [LARGE SCALE GENOMIC DNA]</scope>
    <source>
        <strain evidence="6">CP1_1M</strain>
        <strain evidence="5">JP3_13</strain>
    </source>
</reference>
<keyword evidence="2 6" id="KW-0689">Ribosomal protein</keyword>
<dbReference type="AlphaFoldDB" id="A0A2M8PZS0"/>
<dbReference type="GO" id="GO:1990904">
    <property type="term" value="C:ribonucleoprotein complex"/>
    <property type="evidence" value="ECO:0007669"/>
    <property type="project" value="UniProtKB-KW"/>
</dbReference>
<evidence type="ECO:0000313" key="6">
    <source>
        <dbReference type="EMBL" id="PJF43038.1"/>
    </source>
</evidence>
<dbReference type="SUPFAM" id="SSF143800">
    <property type="entry name" value="L28p-like"/>
    <property type="match status" value="1"/>
</dbReference>
<feature type="region of interest" description="Disordered" evidence="4">
    <location>
        <begin position="1"/>
        <end position="22"/>
    </location>
</feature>
<dbReference type="InterPro" id="IPR034704">
    <property type="entry name" value="Ribosomal_bL28/bL31-like_sf"/>
</dbReference>
<comment type="caution">
    <text evidence="6">The sequence shown here is derived from an EMBL/GenBank/DDBJ whole genome shotgun (WGS) entry which is preliminary data.</text>
</comment>
<protein>
    <submittedName>
        <fullName evidence="6">50S ribosomal protein L28</fullName>
    </submittedName>
</protein>
<dbReference type="InterPro" id="IPR050096">
    <property type="entry name" value="Bacterial_rp_bL28"/>
</dbReference>
<dbReference type="GO" id="GO:0003735">
    <property type="term" value="F:structural constituent of ribosome"/>
    <property type="evidence" value="ECO:0007669"/>
    <property type="project" value="InterPro"/>
</dbReference>
<evidence type="ECO:0000313" key="7">
    <source>
        <dbReference type="Proteomes" id="UP000228947"/>
    </source>
</evidence>
<evidence type="ECO:0000313" key="5">
    <source>
        <dbReference type="EMBL" id="PJF35068.1"/>
    </source>
</evidence>
<name>A0A2M8PZS0_9CHLR</name>
<dbReference type="EMBL" id="PGTL01000005">
    <property type="protein sequence ID" value="PJF43038.1"/>
    <property type="molecule type" value="Genomic_DNA"/>
</dbReference>
<dbReference type="PANTHER" id="PTHR39080">
    <property type="entry name" value="50S RIBOSOMAL PROTEIN L28"/>
    <property type="match status" value="1"/>
</dbReference>
<evidence type="ECO:0000256" key="1">
    <source>
        <dbReference type="ARBA" id="ARBA00008760"/>
    </source>
</evidence>
<dbReference type="Proteomes" id="UP000229681">
    <property type="component" value="Unassembled WGS sequence"/>
</dbReference>
<proteinExistence type="inferred from homology"/>